<feature type="binding site" evidence="6">
    <location>
        <begin position="266"/>
        <end position="270"/>
    </location>
    <ligand>
        <name>FAD</name>
        <dbReference type="ChEBI" id="CHEBI:57692"/>
    </ligand>
</feature>
<dbReference type="InterPro" id="IPR014731">
    <property type="entry name" value="ETF_asu_C"/>
</dbReference>
<dbReference type="PANTHER" id="PTHR43153">
    <property type="entry name" value="ELECTRON TRANSFER FLAVOPROTEIN ALPHA"/>
    <property type="match status" value="1"/>
</dbReference>
<accession>V4GLE2</accession>
<evidence type="ECO:0000256" key="6">
    <source>
        <dbReference type="PIRSR" id="PIRSR000089-1"/>
    </source>
</evidence>
<keyword evidence="3" id="KW-0285">Flavoprotein</keyword>
<dbReference type="AlphaFoldDB" id="V4GLE2"/>
<dbReference type="InterPro" id="IPR029035">
    <property type="entry name" value="DHS-like_NAD/FAD-binding_dom"/>
</dbReference>
<dbReference type="InterPro" id="IPR014729">
    <property type="entry name" value="Rossmann-like_a/b/a_fold"/>
</dbReference>
<dbReference type="Pfam" id="PF00766">
    <property type="entry name" value="ETF_alpha"/>
    <property type="match status" value="1"/>
</dbReference>
<keyword evidence="9" id="KW-1185">Reference proteome</keyword>
<dbReference type="eggNOG" id="COG2025">
    <property type="taxonomic scope" value="Bacteria"/>
</dbReference>
<reference evidence="8 9" key="1">
    <citation type="journal article" date="2014" name="Genome Announc.">
        <title>Genome Sequence of Youngiibacter fragilis, the Type Strain of the Genus Youngiibacter.</title>
        <authorList>
            <person name="Wawrik C.B."/>
            <person name="Callaghan A.V."/>
            <person name="Stamps B.W."/>
            <person name="Wawrik B."/>
        </authorList>
    </citation>
    <scope>NUCLEOTIDE SEQUENCE [LARGE SCALE GENOMIC DNA]</scope>
    <source>
        <strain evidence="8 9">232.1</strain>
    </source>
</reference>
<evidence type="ECO:0000256" key="4">
    <source>
        <dbReference type="ARBA" id="ARBA00022827"/>
    </source>
</evidence>
<comment type="caution">
    <text evidence="8">The sequence shown here is derived from an EMBL/GenBank/DDBJ whole genome shotgun (WGS) entry which is preliminary data.</text>
</comment>
<dbReference type="InterPro" id="IPR014730">
    <property type="entry name" value="ETF_a/b_N"/>
</dbReference>
<dbReference type="Gene3D" id="3.40.50.620">
    <property type="entry name" value="HUPs"/>
    <property type="match status" value="1"/>
</dbReference>
<comment type="cofactor">
    <cofactor evidence="6">
        <name>FAD</name>
        <dbReference type="ChEBI" id="CHEBI:57692"/>
    </cofactor>
    <text evidence="6">Binds 1 FAD per dimer.</text>
</comment>
<dbReference type="OrthoDB" id="9770286at2"/>
<name>V4GLE2_9CLOT</name>
<feature type="binding site" evidence="6">
    <location>
        <begin position="252"/>
        <end position="253"/>
    </location>
    <ligand>
        <name>FAD</name>
        <dbReference type="ChEBI" id="CHEBI:57692"/>
    </ligand>
</feature>
<dbReference type="PATRIC" id="fig|994573.3.peg.1058"/>
<evidence type="ECO:0000259" key="7">
    <source>
        <dbReference type="SMART" id="SM00893"/>
    </source>
</evidence>
<evidence type="ECO:0000256" key="1">
    <source>
        <dbReference type="ARBA" id="ARBA00005817"/>
    </source>
</evidence>
<dbReference type="STRING" id="994573.T472_0205665"/>
<gene>
    <name evidence="8" type="ORF">T472_0205665</name>
</gene>
<dbReference type="FunFam" id="3.40.50.1220:FF:000001">
    <property type="entry name" value="Electron transfer flavoprotein, alpha subunit"/>
    <property type="match status" value="1"/>
</dbReference>
<feature type="binding site" evidence="6">
    <location>
        <begin position="283"/>
        <end position="290"/>
    </location>
    <ligand>
        <name>FAD</name>
        <dbReference type="ChEBI" id="CHEBI:57692"/>
    </ligand>
</feature>
<dbReference type="SUPFAM" id="SSF52467">
    <property type="entry name" value="DHS-like NAD/FAD-binding domain"/>
    <property type="match status" value="1"/>
</dbReference>
<dbReference type="GO" id="GO:0033539">
    <property type="term" value="P:fatty acid beta-oxidation using acyl-CoA dehydrogenase"/>
    <property type="evidence" value="ECO:0007669"/>
    <property type="project" value="TreeGrafter"/>
</dbReference>
<proteinExistence type="inferred from homology"/>
<dbReference type="PANTHER" id="PTHR43153:SF1">
    <property type="entry name" value="ELECTRON TRANSFER FLAVOPROTEIN SUBUNIT ALPHA, MITOCHONDRIAL"/>
    <property type="match status" value="1"/>
</dbReference>
<dbReference type="PROSITE" id="PS00696">
    <property type="entry name" value="ETF_ALPHA"/>
    <property type="match status" value="1"/>
</dbReference>
<evidence type="ECO:0000256" key="5">
    <source>
        <dbReference type="ARBA" id="ARBA00022982"/>
    </source>
</evidence>
<keyword evidence="2" id="KW-0813">Transport</keyword>
<protein>
    <submittedName>
        <fullName evidence="8">Electron transfer flavoprotein subunit alpha</fullName>
    </submittedName>
</protein>
<dbReference type="Proteomes" id="UP000017747">
    <property type="component" value="Unassembled WGS sequence"/>
</dbReference>
<dbReference type="InterPro" id="IPR001308">
    <property type="entry name" value="ETF_a/FixB"/>
</dbReference>
<dbReference type="EMBL" id="AXUN02000090">
    <property type="protein sequence ID" value="ETA81556.1"/>
    <property type="molecule type" value="Genomic_DNA"/>
</dbReference>
<dbReference type="SMART" id="SM00893">
    <property type="entry name" value="ETF"/>
    <property type="match status" value="1"/>
</dbReference>
<keyword evidence="5" id="KW-0249">Electron transport</keyword>
<dbReference type="GO" id="GO:0050660">
    <property type="term" value="F:flavin adenine dinucleotide binding"/>
    <property type="evidence" value="ECO:0007669"/>
    <property type="project" value="InterPro"/>
</dbReference>
<dbReference type="GO" id="GO:0009055">
    <property type="term" value="F:electron transfer activity"/>
    <property type="evidence" value="ECO:0007669"/>
    <property type="project" value="InterPro"/>
</dbReference>
<dbReference type="Gene3D" id="3.40.50.1220">
    <property type="entry name" value="TPP-binding domain"/>
    <property type="match status" value="1"/>
</dbReference>
<evidence type="ECO:0000313" key="9">
    <source>
        <dbReference type="Proteomes" id="UP000017747"/>
    </source>
</evidence>
<dbReference type="RefSeq" id="WP_023386274.1">
    <property type="nucleotide sequence ID" value="NZ_AXUN02000090.1"/>
</dbReference>
<organism evidence="8 9">
    <name type="scientific">Youngiibacter fragilis 232.1</name>
    <dbReference type="NCBI Taxonomy" id="994573"/>
    <lineage>
        <taxon>Bacteria</taxon>
        <taxon>Bacillati</taxon>
        <taxon>Bacillota</taxon>
        <taxon>Clostridia</taxon>
        <taxon>Eubacteriales</taxon>
        <taxon>Clostridiaceae</taxon>
        <taxon>Youngiibacter</taxon>
    </lineage>
</organism>
<dbReference type="PIRSF" id="PIRSF000089">
    <property type="entry name" value="Electra_flavoP_a"/>
    <property type="match status" value="1"/>
</dbReference>
<evidence type="ECO:0000313" key="8">
    <source>
        <dbReference type="EMBL" id="ETA81556.1"/>
    </source>
</evidence>
<dbReference type="InterPro" id="IPR033947">
    <property type="entry name" value="ETF_alpha_N"/>
</dbReference>
<evidence type="ECO:0000256" key="2">
    <source>
        <dbReference type="ARBA" id="ARBA00022448"/>
    </source>
</evidence>
<sequence>MENNVNDISQYKDVWVFAEQRNGHISPVVVELLGEGRRIADETGSNLCAVVLGNNTGSVVDELARYGTDIVYSAESPLLENFTTDAYTKVITDAIREYKPEIVLYGATHVGRDLAPRIAARVNTGLTADCTKLEVDPTDKKLKQTRPAFGGNLMATIICPNHRPQMSTVRPGVMERAKRYETASANVVNIEISLTPSDIRTKVIEIVKSRLNLVSLGEAEVIVSGGKGLGNPEGFTMLRKLADTLGGVVGASRAAVDAGWIDHSHQVGQTGTTVKPRIYIACGISGAIQHLAGMSDSDIIIAVNKNPDAPIFNVADYGIVGDVNEVVPALTDAFAEFRLQAAN</sequence>
<dbReference type="Pfam" id="PF01012">
    <property type="entry name" value="ETF"/>
    <property type="match status" value="1"/>
</dbReference>
<comment type="similarity">
    <text evidence="1">Belongs to the ETF alpha-subunit/FixB family.</text>
</comment>
<dbReference type="CDD" id="cd01715">
    <property type="entry name" value="ETF_alpha"/>
    <property type="match status" value="1"/>
</dbReference>
<feature type="domain" description="Electron transfer flavoprotein alpha/beta-subunit N-terminal" evidence="7">
    <location>
        <begin position="14"/>
        <end position="203"/>
    </location>
</feature>
<keyword evidence="4 6" id="KW-0274">FAD</keyword>
<dbReference type="InterPro" id="IPR018206">
    <property type="entry name" value="ETF_asu_C_CS"/>
</dbReference>
<dbReference type="SUPFAM" id="SSF52402">
    <property type="entry name" value="Adenine nucleotide alpha hydrolases-like"/>
    <property type="match status" value="1"/>
</dbReference>
<evidence type="ECO:0000256" key="3">
    <source>
        <dbReference type="ARBA" id="ARBA00022630"/>
    </source>
</evidence>
<feature type="binding site" evidence="6">
    <location>
        <position position="304"/>
    </location>
    <ligand>
        <name>FAD</name>
        <dbReference type="ChEBI" id="CHEBI:57692"/>
    </ligand>
</feature>